<protein>
    <submittedName>
        <fullName evidence="2">Uncharacterized protein</fullName>
    </submittedName>
</protein>
<gene>
    <name evidence="2" type="ORF">RRG08_023076</name>
</gene>
<evidence type="ECO:0000313" key="2">
    <source>
        <dbReference type="EMBL" id="KAK3792743.1"/>
    </source>
</evidence>
<dbReference type="EMBL" id="JAWDGP010001332">
    <property type="protein sequence ID" value="KAK3792743.1"/>
    <property type="molecule type" value="Genomic_DNA"/>
</dbReference>
<proteinExistence type="predicted"/>
<evidence type="ECO:0000256" key="1">
    <source>
        <dbReference type="SAM" id="MobiDB-lite"/>
    </source>
</evidence>
<keyword evidence="3" id="KW-1185">Reference proteome</keyword>
<sequence>MYLTRLSLWSTFEYPTALSVDSWECGSATFLRSELTGVSDILTLSDEVTGAWHAVHAAKAEGFPIGPGTVRAWVGEFGTEIGENGCREGEFGTETGENGCREGEFGTETGENGCREGRSEIGA</sequence>
<evidence type="ECO:0000313" key="3">
    <source>
        <dbReference type="Proteomes" id="UP001283361"/>
    </source>
</evidence>
<feature type="compositionally biased region" description="Basic and acidic residues" evidence="1">
    <location>
        <begin position="113"/>
        <end position="123"/>
    </location>
</feature>
<accession>A0AAE1ARS7</accession>
<name>A0AAE1ARS7_9GAST</name>
<reference evidence="2" key="1">
    <citation type="journal article" date="2023" name="G3 (Bethesda)">
        <title>A reference genome for the long-term kleptoplast-retaining sea slug Elysia crispata morphotype clarki.</title>
        <authorList>
            <person name="Eastman K.E."/>
            <person name="Pendleton A.L."/>
            <person name="Shaikh M.A."/>
            <person name="Suttiyut T."/>
            <person name="Ogas R."/>
            <person name="Tomko P."/>
            <person name="Gavelis G."/>
            <person name="Widhalm J.R."/>
            <person name="Wisecaver J.H."/>
        </authorList>
    </citation>
    <scope>NUCLEOTIDE SEQUENCE</scope>
    <source>
        <strain evidence="2">ECLA1</strain>
    </source>
</reference>
<organism evidence="2 3">
    <name type="scientific">Elysia crispata</name>
    <name type="common">lettuce slug</name>
    <dbReference type="NCBI Taxonomy" id="231223"/>
    <lineage>
        <taxon>Eukaryota</taxon>
        <taxon>Metazoa</taxon>
        <taxon>Spiralia</taxon>
        <taxon>Lophotrochozoa</taxon>
        <taxon>Mollusca</taxon>
        <taxon>Gastropoda</taxon>
        <taxon>Heterobranchia</taxon>
        <taxon>Euthyneura</taxon>
        <taxon>Panpulmonata</taxon>
        <taxon>Sacoglossa</taxon>
        <taxon>Placobranchoidea</taxon>
        <taxon>Plakobranchidae</taxon>
        <taxon>Elysia</taxon>
    </lineage>
</organism>
<dbReference type="Proteomes" id="UP001283361">
    <property type="component" value="Unassembled WGS sequence"/>
</dbReference>
<feature type="region of interest" description="Disordered" evidence="1">
    <location>
        <begin position="84"/>
        <end position="123"/>
    </location>
</feature>
<comment type="caution">
    <text evidence="2">The sequence shown here is derived from an EMBL/GenBank/DDBJ whole genome shotgun (WGS) entry which is preliminary data.</text>
</comment>
<dbReference type="AlphaFoldDB" id="A0AAE1ARS7"/>